<protein>
    <recommendedName>
        <fullName evidence="2">RNA-directed DNA polymerase from mobile element jockey</fullName>
    </recommendedName>
</protein>
<accession>A0A0K8SAR4</accession>
<evidence type="ECO:0000313" key="1">
    <source>
        <dbReference type="EMBL" id="JAG50363.1"/>
    </source>
</evidence>
<feature type="non-terminal residue" evidence="1">
    <location>
        <position position="200"/>
    </location>
</feature>
<feature type="non-terminal residue" evidence="1">
    <location>
        <position position="1"/>
    </location>
</feature>
<dbReference type="AlphaFoldDB" id="A0A0K8SAR4"/>
<sequence>LTCVNKYCYLGANFSNTLNWSSQAEAAVSKGLVAVGSTKHLFQRSRCNSMEVWKKLYSSVVLATTLYGAEVWGLDQVEAVERVQVKAFKSLLFLPLNTPDTFIRRELGLFHIKAVIFKKALAWWNRLCRMSEDRFPRQCFTRLLVLDRAGFHWNNWVSSFRRVLDSISCAELISLPPVPLESAEGLIMDKLMELCIESDS</sequence>
<organism evidence="1">
    <name type="scientific">Lygus hesperus</name>
    <name type="common">Western plant bug</name>
    <dbReference type="NCBI Taxonomy" id="30085"/>
    <lineage>
        <taxon>Eukaryota</taxon>
        <taxon>Metazoa</taxon>
        <taxon>Ecdysozoa</taxon>
        <taxon>Arthropoda</taxon>
        <taxon>Hexapoda</taxon>
        <taxon>Insecta</taxon>
        <taxon>Pterygota</taxon>
        <taxon>Neoptera</taxon>
        <taxon>Paraneoptera</taxon>
        <taxon>Hemiptera</taxon>
        <taxon>Heteroptera</taxon>
        <taxon>Panheteroptera</taxon>
        <taxon>Cimicomorpha</taxon>
        <taxon>Miridae</taxon>
        <taxon>Mirini</taxon>
        <taxon>Lygus</taxon>
    </lineage>
</organism>
<dbReference type="EMBL" id="GBRD01015463">
    <property type="protein sequence ID" value="JAG50363.1"/>
    <property type="molecule type" value="Transcribed_RNA"/>
</dbReference>
<evidence type="ECO:0008006" key="2">
    <source>
        <dbReference type="Google" id="ProtNLM"/>
    </source>
</evidence>
<reference evidence="1" key="1">
    <citation type="submission" date="2014-09" db="EMBL/GenBank/DDBJ databases">
        <authorList>
            <person name="Magalhaes I.L.F."/>
            <person name="Oliveira U."/>
            <person name="Santos F.R."/>
            <person name="Vidigal T.H.D.A."/>
            <person name="Brescovit A.D."/>
            <person name="Santos A.J."/>
        </authorList>
    </citation>
    <scope>NUCLEOTIDE SEQUENCE</scope>
</reference>
<proteinExistence type="predicted"/>
<name>A0A0K8SAR4_LYGHE</name>